<dbReference type="PANTHER" id="PTHR30329:SF21">
    <property type="entry name" value="LIPOPROTEIN YIAD-RELATED"/>
    <property type="match status" value="1"/>
</dbReference>
<dbReference type="GO" id="GO:0009279">
    <property type="term" value="C:cell outer membrane"/>
    <property type="evidence" value="ECO:0007669"/>
    <property type="project" value="UniProtKB-SubCell"/>
</dbReference>
<dbReference type="Gene3D" id="3.30.1330.60">
    <property type="entry name" value="OmpA-like domain"/>
    <property type="match status" value="1"/>
</dbReference>
<evidence type="ECO:0000256" key="4">
    <source>
        <dbReference type="PROSITE-ProRule" id="PRU00473"/>
    </source>
</evidence>
<comment type="subcellular location">
    <subcellularLocation>
        <location evidence="1">Cell outer membrane</location>
    </subcellularLocation>
</comment>
<dbReference type="InterPro" id="IPR036737">
    <property type="entry name" value="OmpA-like_sf"/>
</dbReference>
<dbReference type="Proteomes" id="UP000486602">
    <property type="component" value="Unassembled WGS sequence"/>
</dbReference>
<dbReference type="PANTHER" id="PTHR30329">
    <property type="entry name" value="STATOR ELEMENT OF FLAGELLAR MOTOR COMPLEX"/>
    <property type="match status" value="1"/>
</dbReference>
<accession>A0A7K3WMR7</accession>
<keyword evidence="8" id="KW-1185">Reference proteome</keyword>
<proteinExistence type="predicted"/>
<evidence type="ECO:0000313" key="7">
    <source>
        <dbReference type="EMBL" id="NEN22939.1"/>
    </source>
</evidence>
<name>A0A7K3WMR7_9FLAO</name>
<reference evidence="7 8" key="1">
    <citation type="submission" date="2020-02" db="EMBL/GenBank/DDBJ databases">
        <title>Out from the shadows clarifying the taxonomy of the family Cryomorphaceae and related taxa by utilizing the GTDB taxonomic framework.</title>
        <authorList>
            <person name="Bowman J.P."/>
        </authorList>
    </citation>
    <scope>NUCLEOTIDE SEQUENCE [LARGE SCALE GENOMIC DNA]</scope>
    <source>
        <strain evidence="7 8">QSSC 1-22</strain>
    </source>
</reference>
<evidence type="ECO:0000313" key="8">
    <source>
        <dbReference type="Proteomes" id="UP000486602"/>
    </source>
</evidence>
<evidence type="ECO:0000256" key="2">
    <source>
        <dbReference type="ARBA" id="ARBA00023136"/>
    </source>
</evidence>
<dbReference type="InterPro" id="IPR050330">
    <property type="entry name" value="Bact_OuterMem_StrucFunc"/>
</dbReference>
<keyword evidence="2 4" id="KW-0472">Membrane</keyword>
<dbReference type="SUPFAM" id="SSF103088">
    <property type="entry name" value="OmpA-like"/>
    <property type="match status" value="1"/>
</dbReference>
<keyword evidence="3" id="KW-0998">Cell outer membrane</keyword>
<dbReference type="PRINTS" id="PR01021">
    <property type="entry name" value="OMPADOMAIN"/>
</dbReference>
<organism evidence="7 8">
    <name type="scientific">Cryomorpha ignava</name>
    <dbReference type="NCBI Taxonomy" id="101383"/>
    <lineage>
        <taxon>Bacteria</taxon>
        <taxon>Pseudomonadati</taxon>
        <taxon>Bacteroidota</taxon>
        <taxon>Flavobacteriia</taxon>
        <taxon>Flavobacteriales</taxon>
        <taxon>Cryomorphaceae</taxon>
        <taxon>Cryomorpha</taxon>
    </lineage>
</organism>
<dbReference type="RefSeq" id="WP_163283661.1">
    <property type="nucleotide sequence ID" value="NZ_JAAGVY010000006.1"/>
</dbReference>
<dbReference type="AlphaFoldDB" id="A0A7K3WMR7"/>
<sequence length="437" mass="49612">MLRTLLTIQIVFAGLAVRSQDVTIINQYNGLEDVASPEDYVLKNVTEHTYIINEYELSNTGMRSNLDQMISYGLRSYIDNNYHIFDGRVEAIAGQNEFMTATANIVKNAVWIHDQPFADEFPGFSEFIEKRINQIIMSDGYQILTGKDTRKEGKESEIGLYTFQRMVYDLKKACELEASFFLDKYLPRTSDRGYGEVNDSYLSNSDYNLKPINRNLVEMKSDKLDFKELFPEEADQTTDTKRKKRKNKNAGDSELTERVIELLEQNSKILNSHNDRFTYLQQQIDEVRNTPGTEISKEIAELRSMIQDLAEGKAIRETDGSTTGLLQNQEVEVIFEKNAHELGLSQKAILNKALIVLRANPAAAAFITGYADKTGNAEFNAWISKKRAEAVRDYLRAQGVDSKRLVVNFLGDAESDSANPLDRKVSVKFVVNSPARN</sequence>
<dbReference type="InterPro" id="IPR006664">
    <property type="entry name" value="OMP_bac"/>
</dbReference>
<evidence type="ECO:0000259" key="6">
    <source>
        <dbReference type="PROSITE" id="PS51123"/>
    </source>
</evidence>
<dbReference type="InterPro" id="IPR006665">
    <property type="entry name" value="OmpA-like"/>
</dbReference>
<feature type="domain" description="OmpA-like" evidence="6">
    <location>
        <begin position="322"/>
        <end position="437"/>
    </location>
</feature>
<feature type="region of interest" description="Disordered" evidence="5">
    <location>
        <begin position="230"/>
        <end position="251"/>
    </location>
</feature>
<evidence type="ECO:0000256" key="1">
    <source>
        <dbReference type="ARBA" id="ARBA00004442"/>
    </source>
</evidence>
<gene>
    <name evidence="7" type="ORF">G3O08_05430</name>
</gene>
<comment type="caution">
    <text evidence="7">The sequence shown here is derived from an EMBL/GenBank/DDBJ whole genome shotgun (WGS) entry which is preliminary data.</text>
</comment>
<evidence type="ECO:0000256" key="5">
    <source>
        <dbReference type="SAM" id="MobiDB-lite"/>
    </source>
</evidence>
<dbReference type="CDD" id="cd07185">
    <property type="entry name" value="OmpA_C-like"/>
    <property type="match status" value="1"/>
</dbReference>
<dbReference type="Pfam" id="PF00691">
    <property type="entry name" value="OmpA"/>
    <property type="match status" value="1"/>
</dbReference>
<protein>
    <submittedName>
        <fullName evidence="7">OmpA family protein</fullName>
    </submittedName>
</protein>
<dbReference type="PROSITE" id="PS51123">
    <property type="entry name" value="OMPA_2"/>
    <property type="match status" value="1"/>
</dbReference>
<evidence type="ECO:0000256" key="3">
    <source>
        <dbReference type="ARBA" id="ARBA00023237"/>
    </source>
</evidence>
<dbReference type="EMBL" id="JAAGVY010000006">
    <property type="protein sequence ID" value="NEN22939.1"/>
    <property type="molecule type" value="Genomic_DNA"/>
</dbReference>